<dbReference type="SUPFAM" id="SSF46689">
    <property type="entry name" value="Homeodomain-like"/>
    <property type="match status" value="1"/>
</dbReference>
<feature type="compositionally biased region" description="Basic residues" evidence="2">
    <location>
        <begin position="123"/>
        <end position="139"/>
    </location>
</feature>
<dbReference type="InterPro" id="IPR010921">
    <property type="entry name" value="Trp_repressor/repl_initiator"/>
</dbReference>
<protein>
    <submittedName>
        <fullName evidence="4">Transposase</fullName>
    </submittedName>
</protein>
<gene>
    <name evidence="4" type="ORF">HMPREF9003_0637</name>
</gene>
<dbReference type="EMBL" id="AEHJ01000032">
    <property type="protein sequence ID" value="EFO76930.1"/>
    <property type="molecule type" value="Genomic_DNA"/>
</dbReference>
<sequence>MEVWFFRMREDRRKHYDDGFRREALRLIEAGVGKRSLARRFAMPVQTAEKWIMLYRSNGGEAVMGTTGNRRYDWETKVAAARDHVENGLSVAEVMARYGIASIAPLQRWCREYRAGGAEALRPKPKGRPKGAKSKPRPKPTREQELTEEVAYLKAKVAYLEKLRALRAQKSRSASEAPSSDCSQGRGTGSTTC</sequence>
<dbReference type="Proteomes" id="UP000003457">
    <property type="component" value="Unassembled WGS sequence"/>
</dbReference>
<dbReference type="PANTHER" id="PTHR33795:SF1">
    <property type="entry name" value="INSERTION ELEMENT IS150 PROTEIN INSJ"/>
    <property type="match status" value="1"/>
</dbReference>
<feature type="region of interest" description="Disordered" evidence="2">
    <location>
        <begin position="120"/>
        <end position="146"/>
    </location>
</feature>
<feature type="domain" description="Insertion element IS150 protein InsJ-like helix-turn-helix" evidence="3">
    <location>
        <begin position="86"/>
        <end position="130"/>
    </location>
</feature>
<reference evidence="4 5" key="1">
    <citation type="submission" date="2010-10" db="EMBL/GenBank/DDBJ databases">
        <authorList>
            <person name="Durkin A.S."/>
            <person name="Madupu R."/>
            <person name="Torralba M."/>
            <person name="Gillis M."/>
            <person name="Methe B."/>
            <person name="Sutton G."/>
            <person name="Nelson K.E."/>
        </authorList>
    </citation>
    <scope>NUCLEOTIDE SEQUENCE [LARGE SCALE GENOMIC DNA]</scope>
    <source>
        <strain evidence="4 5">JCVIHMP022</strain>
    </source>
</reference>
<dbReference type="AlphaFoldDB" id="A0AB72Z4C7"/>
<name>A0AB72Z4C7_9BIFI</name>
<evidence type="ECO:0000259" key="3">
    <source>
        <dbReference type="Pfam" id="PF13518"/>
    </source>
</evidence>
<feature type="region of interest" description="Disordered" evidence="2">
    <location>
        <begin position="168"/>
        <end position="193"/>
    </location>
</feature>
<dbReference type="Pfam" id="PF13518">
    <property type="entry name" value="HTH_28"/>
    <property type="match status" value="1"/>
</dbReference>
<feature type="compositionally biased region" description="Polar residues" evidence="2">
    <location>
        <begin position="171"/>
        <end position="193"/>
    </location>
</feature>
<dbReference type="GO" id="GO:0043565">
    <property type="term" value="F:sequence-specific DNA binding"/>
    <property type="evidence" value="ECO:0007669"/>
    <property type="project" value="InterPro"/>
</dbReference>
<evidence type="ECO:0000313" key="4">
    <source>
        <dbReference type="EMBL" id="EFO76930.1"/>
    </source>
</evidence>
<dbReference type="Gene3D" id="1.10.10.10">
    <property type="entry name" value="Winged helix-like DNA-binding domain superfamily/Winged helix DNA-binding domain"/>
    <property type="match status" value="1"/>
</dbReference>
<dbReference type="SUPFAM" id="SSF48295">
    <property type="entry name" value="TrpR-like"/>
    <property type="match status" value="1"/>
</dbReference>
<dbReference type="PANTHER" id="PTHR33795">
    <property type="entry name" value="INSERTION ELEMENT IS150 PROTEIN INSJ"/>
    <property type="match status" value="1"/>
</dbReference>
<comment type="similarity">
    <text evidence="1">Belongs to the IS150/IS1296 orfA family.</text>
</comment>
<dbReference type="InterPro" id="IPR055247">
    <property type="entry name" value="InsJ-like_HTH"/>
</dbReference>
<dbReference type="InterPro" id="IPR052057">
    <property type="entry name" value="IS150/IS1296_orfA-like"/>
</dbReference>
<evidence type="ECO:0000313" key="5">
    <source>
        <dbReference type="Proteomes" id="UP000003457"/>
    </source>
</evidence>
<organism evidence="4 5">
    <name type="scientific">Bifidobacterium dentium JCVIHMP022</name>
    <dbReference type="NCBI Taxonomy" id="553191"/>
    <lineage>
        <taxon>Bacteria</taxon>
        <taxon>Bacillati</taxon>
        <taxon>Actinomycetota</taxon>
        <taxon>Actinomycetes</taxon>
        <taxon>Bifidobacteriales</taxon>
        <taxon>Bifidobacteriaceae</taxon>
        <taxon>Bifidobacterium</taxon>
    </lineage>
</organism>
<accession>A0AB72Z4C7</accession>
<proteinExistence type="inferred from homology"/>
<evidence type="ECO:0000256" key="1">
    <source>
        <dbReference type="ARBA" id="ARBA00038232"/>
    </source>
</evidence>
<evidence type="ECO:0000256" key="2">
    <source>
        <dbReference type="SAM" id="MobiDB-lite"/>
    </source>
</evidence>
<comment type="caution">
    <text evidence="4">The sequence shown here is derived from an EMBL/GenBank/DDBJ whole genome shotgun (WGS) entry which is preliminary data.</text>
</comment>
<dbReference type="InterPro" id="IPR036388">
    <property type="entry name" value="WH-like_DNA-bd_sf"/>
</dbReference>
<dbReference type="InterPro" id="IPR009057">
    <property type="entry name" value="Homeodomain-like_sf"/>
</dbReference>